<keyword evidence="2" id="KW-1185">Reference proteome</keyword>
<accession>A0A9P7BGQ6</accession>
<evidence type="ECO:0000313" key="2">
    <source>
        <dbReference type="Proteomes" id="UP000716291"/>
    </source>
</evidence>
<reference evidence="1" key="1">
    <citation type="journal article" date="2020" name="Microb. Genom.">
        <title>Genetic diversity of clinical and environmental Mucorales isolates obtained from an investigation of mucormycosis cases among solid organ transplant recipients.</title>
        <authorList>
            <person name="Nguyen M.H."/>
            <person name="Kaul D."/>
            <person name="Muto C."/>
            <person name="Cheng S.J."/>
            <person name="Richter R.A."/>
            <person name="Bruno V.M."/>
            <person name="Liu G."/>
            <person name="Beyhan S."/>
            <person name="Sundermann A.J."/>
            <person name="Mounaud S."/>
            <person name="Pasculle A.W."/>
            <person name="Nierman W.C."/>
            <person name="Driscoll E."/>
            <person name="Cumbie R."/>
            <person name="Clancy C.J."/>
            <person name="Dupont C.L."/>
        </authorList>
    </citation>
    <scope>NUCLEOTIDE SEQUENCE</scope>
    <source>
        <strain evidence="1">GL11</strain>
    </source>
</reference>
<proteinExistence type="predicted"/>
<name>A0A9P7BGQ6_RHIOR</name>
<gene>
    <name evidence="1" type="ORF">G6F64_015529</name>
</gene>
<comment type="caution">
    <text evidence="1">The sequence shown here is derived from an EMBL/GenBank/DDBJ whole genome shotgun (WGS) entry which is preliminary data.</text>
</comment>
<evidence type="ECO:0000313" key="1">
    <source>
        <dbReference type="EMBL" id="KAG1272274.1"/>
    </source>
</evidence>
<protein>
    <submittedName>
        <fullName evidence="1">Uncharacterized protein</fullName>
    </submittedName>
</protein>
<organism evidence="1 2">
    <name type="scientific">Rhizopus oryzae</name>
    <name type="common">Mucormycosis agent</name>
    <name type="synonym">Rhizopus arrhizus var. delemar</name>
    <dbReference type="NCBI Taxonomy" id="64495"/>
    <lineage>
        <taxon>Eukaryota</taxon>
        <taxon>Fungi</taxon>
        <taxon>Fungi incertae sedis</taxon>
        <taxon>Mucoromycota</taxon>
        <taxon>Mucoromycotina</taxon>
        <taxon>Mucoromycetes</taxon>
        <taxon>Mucorales</taxon>
        <taxon>Mucorineae</taxon>
        <taxon>Rhizopodaceae</taxon>
        <taxon>Rhizopus</taxon>
    </lineage>
</organism>
<dbReference type="AlphaFoldDB" id="A0A9P7BGQ6"/>
<dbReference type="EMBL" id="JAANQT010015503">
    <property type="protein sequence ID" value="KAG1272274.1"/>
    <property type="molecule type" value="Genomic_DNA"/>
</dbReference>
<dbReference type="Proteomes" id="UP000716291">
    <property type="component" value="Unassembled WGS sequence"/>
</dbReference>
<sequence>MPFGPAMPRQVPYATSRPFSLAVGTSGNSGTRLSLISTSRRSLPARTYSDASAGLVATASSWPPSRFSKAGPEPGNGMCVKRVSDLTSKALSATS</sequence>